<dbReference type="HOGENOM" id="CLU_015101_0_1_1"/>
<dbReference type="STRING" id="13333.W1NLH8"/>
<evidence type="ECO:0000256" key="2">
    <source>
        <dbReference type="SAM" id="SignalP"/>
    </source>
</evidence>
<evidence type="ECO:0000313" key="4">
    <source>
        <dbReference type="Proteomes" id="UP000017836"/>
    </source>
</evidence>
<dbReference type="Pfam" id="PF00657">
    <property type="entry name" value="Lipase_GDSL"/>
    <property type="match status" value="1"/>
</dbReference>
<dbReference type="InterPro" id="IPR050592">
    <property type="entry name" value="GDSL_lipolytic_enzyme"/>
</dbReference>
<dbReference type="EMBL" id="KI397142">
    <property type="protein sequence ID" value="ERM96388.1"/>
    <property type="molecule type" value="Genomic_DNA"/>
</dbReference>
<feature type="chain" id="PRO_5004806668" description="SGNH hydrolase-type esterase domain-containing protein" evidence="2">
    <location>
        <begin position="29"/>
        <end position="297"/>
    </location>
</feature>
<dbReference type="InterPro" id="IPR001087">
    <property type="entry name" value="GDSL"/>
</dbReference>
<dbReference type="InterPro" id="IPR036514">
    <property type="entry name" value="SGNH_hydro_sf"/>
</dbReference>
<name>W1NLH8_AMBTC</name>
<dbReference type="PANTHER" id="PTHR45642">
    <property type="entry name" value="GDSL ESTERASE/LIPASE EXL3"/>
    <property type="match status" value="1"/>
</dbReference>
<proteinExistence type="inferred from homology"/>
<dbReference type="SUPFAM" id="SSF52266">
    <property type="entry name" value="SGNH hydrolase"/>
    <property type="match status" value="1"/>
</dbReference>
<dbReference type="Gene3D" id="3.40.50.1110">
    <property type="entry name" value="SGNH hydrolase"/>
    <property type="match status" value="1"/>
</dbReference>
<dbReference type="AlphaFoldDB" id="W1NLH8"/>
<keyword evidence="4" id="KW-1185">Reference proteome</keyword>
<dbReference type="CDD" id="cd01837">
    <property type="entry name" value="SGNH_plant_lipase_like"/>
    <property type="match status" value="1"/>
</dbReference>
<dbReference type="Gramene" id="ERM96388">
    <property type="protein sequence ID" value="ERM96388"/>
    <property type="gene ID" value="AMTR_s00001p00237870"/>
</dbReference>
<gene>
    <name evidence="3" type="ORF">AMTR_s00001p00237870</name>
</gene>
<organism evidence="3 4">
    <name type="scientific">Amborella trichopoda</name>
    <dbReference type="NCBI Taxonomy" id="13333"/>
    <lineage>
        <taxon>Eukaryota</taxon>
        <taxon>Viridiplantae</taxon>
        <taxon>Streptophyta</taxon>
        <taxon>Embryophyta</taxon>
        <taxon>Tracheophyta</taxon>
        <taxon>Spermatophyta</taxon>
        <taxon>Magnoliopsida</taxon>
        <taxon>Amborellales</taxon>
        <taxon>Amborellaceae</taxon>
        <taxon>Amborella</taxon>
    </lineage>
</organism>
<dbReference type="eggNOG" id="ENOG502QW19">
    <property type="taxonomic scope" value="Eukaryota"/>
</dbReference>
<feature type="non-terminal residue" evidence="3">
    <location>
        <position position="297"/>
    </location>
</feature>
<protein>
    <recommendedName>
        <fullName evidence="5">SGNH hydrolase-type esterase domain-containing protein</fullName>
    </recommendedName>
</protein>
<comment type="similarity">
    <text evidence="1">Belongs to the 'GDSL' lipolytic enzyme family.</text>
</comment>
<sequence length="297" mass="32438">MDILSSSTSPLFVLLQLVLLITSDILSAEGKTANGKIPAIYVIGDSIVDSGNNNDLITLVKCNFPPYGKDFKGHKPTGRFCNGKIGTDYIASGLGVKELLPAYLDPNVQIQDLITGVSFASGGSGFDDFTPQFLRAIPLGQQVEFLKECFGKVERAAGRERADYIKSNGFFFVVAGSNDLVNNYFALPTRRAQMPLDQYLHTLVQKASNIVQKLYKIGGRRIYVLGLPPLGCVPIQRTLRGGAARKCVEEVNQASIAFNAKLSTQLHSLALTLPNATVIYVEIFDILLDMIQNPSRY</sequence>
<reference evidence="4" key="1">
    <citation type="journal article" date="2013" name="Science">
        <title>The Amborella genome and the evolution of flowering plants.</title>
        <authorList>
            <consortium name="Amborella Genome Project"/>
        </authorList>
    </citation>
    <scope>NUCLEOTIDE SEQUENCE [LARGE SCALE GENOMIC DNA]</scope>
</reference>
<accession>W1NLH8</accession>
<dbReference type="PANTHER" id="PTHR45642:SF95">
    <property type="entry name" value="GDSL-LIKE LIPASE_ACYLHYDROLASE FAMILY PROTEIN, EXPRESSED"/>
    <property type="match status" value="1"/>
</dbReference>
<dbReference type="OMA" id="MIGMPPI"/>
<dbReference type="Proteomes" id="UP000017836">
    <property type="component" value="Unassembled WGS sequence"/>
</dbReference>
<evidence type="ECO:0000313" key="3">
    <source>
        <dbReference type="EMBL" id="ERM96388.1"/>
    </source>
</evidence>
<evidence type="ECO:0008006" key="5">
    <source>
        <dbReference type="Google" id="ProtNLM"/>
    </source>
</evidence>
<keyword evidence="2" id="KW-0732">Signal</keyword>
<dbReference type="GO" id="GO:0016788">
    <property type="term" value="F:hydrolase activity, acting on ester bonds"/>
    <property type="evidence" value="ECO:0007669"/>
    <property type="project" value="InterPro"/>
</dbReference>
<feature type="signal peptide" evidence="2">
    <location>
        <begin position="1"/>
        <end position="28"/>
    </location>
</feature>
<evidence type="ECO:0000256" key="1">
    <source>
        <dbReference type="ARBA" id="ARBA00008668"/>
    </source>
</evidence>
<dbReference type="InterPro" id="IPR035669">
    <property type="entry name" value="SGNH_plant_lipase-like"/>
</dbReference>